<feature type="transmembrane region" description="Helical" evidence="1">
    <location>
        <begin position="37"/>
        <end position="56"/>
    </location>
</feature>
<dbReference type="Pfam" id="PF10027">
    <property type="entry name" value="DUF2269"/>
    <property type="match status" value="1"/>
</dbReference>
<comment type="caution">
    <text evidence="2">The sequence shown here is derived from an EMBL/GenBank/DDBJ whole genome shotgun (WGS) entry which is preliminary data.</text>
</comment>
<keyword evidence="3" id="KW-1185">Reference proteome</keyword>
<evidence type="ECO:0000256" key="1">
    <source>
        <dbReference type="SAM" id="Phobius"/>
    </source>
</evidence>
<dbReference type="InterPro" id="IPR018729">
    <property type="entry name" value="DUF2269_transmembrane"/>
</dbReference>
<keyword evidence="1" id="KW-0472">Membrane</keyword>
<protein>
    <submittedName>
        <fullName evidence="2">DUF2269 family protein</fullName>
    </submittedName>
</protein>
<gene>
    <name evidence="2" type="ORF">D8M03_09250</name>
</gene>
<name>A0A494Z2G0_9BACL</name>
<evidence type="ECO:0000313" key="2">
    <source>
        <dbReference type="EMBL" id="RKQ16674.1"/>
    </source>
</evidence>
<feature type="transmembrane region" description="Helical" evidence="1">
    <location>
        <begin position="154"/>
        <end position="174"/>
    </location>
</feature>
<dbReference type="OrthoDB" id="1493393at2"/>
<feature type="transmembrane region" description="Helical" evidence="1">
    <location>
        <begin position="105"/>
        <end position="124"/>
    </location>
</feature>
<feature type="transmembrane region" description="Helical" evidence="1">
    <location>
        <begin position="77"/>
        <end position="99"/>
    </location>
</feature>
<reference evidence="2 3" key="1">
    <citation type="journal article" date="2016" name="Antonie Van Leeuwenhoek">
        <title>Lysinibacillus endophyticus sp. nov., an indole-3-acetic acid producing endophytic bacterium isolated from corn root (Zea mays cv. Xinken-5).</title>
        <authorList>
            <person name="Yu J."/>
            <person name="Guan X."/>
            <person name="Liu C."/>
            <person name="Xiang W."/>
            <person name="Yu Z."/>
            <person name="Liu X."/>
            <person name="Wang G."/>
        </authorList>
    </citation>
    <scope>NUCLEOTIDE SEQUENCE [LARGE SCALE GENOMIC DNA]</scope>
    <source>
        <strain evidence="2 3">DSM 100506</strain>
    </source>
</reference>
<dbReference type="EMBL" id="RBZN01000019">
    <property type="protein sequence ID" value="RKQ16674.1"/>
    <property type="molecule type" value="Genomic_DNA"/>
</dbReference>
<dbReference type="Proteomes" id="UP000272238">
    <property type="component" value="Unassembled WGS sequence"/>
</dbReference>
<sequence length="177" mass="19866">MLFHKNLNKYIYKDVYITILIIWGGMLEILFKLLLLLHILGAICGLGATFASPFIMKNARNVRTAAYAHMVNGKVEKLAKIGSITLLLTGLIMAIIHPYLFKTGWYIVSIALYILTQPIVAYLIPKHTKTLISILGQAEGDELPYDYIQVSKKIAPLTMAAQVLLVILVFLMVFKPF</sequence>
<accession>A0A494Z2G0</accession>
<evidence type="ECO:0000313" key="3">
    <source>
        <dbReference type="Proteomes" id="UP000272238"/>
    </source>
</evidence>
<keyword evidence="1" id="KW-1133">Transmembrane helix</keyword>
<organism evidence="2 3">
    <name type="scientific">Ureibacillus endophyticus</name>
    <dbReference type="NCBI Taxonomy" id="1978490"/>
    <lineage>
        <taxon>Bacteria</taxon>
        <taxon>Bacillati</taxon>
        <taxon>Bacillota</taxon>
        <taxon>Bacilli</taxon>
        <taxon>Bacillales</taxon>
        <taxon>Caryophanaceae</taxon>
        <taxon>Ureibacillus</taxon>
    </lineage>
</organism>
<proteinExistence type="predicted"/>
<feature type="transmembrane region" description="Helical" evidence="1">
    <location>
        <begin position="12"/>
        <end position="31"/>
    </location>
</feature>
<dbReference type="AlphaFoldDB" id="A0A494Z2G0"/>
<keyword evidence="1" id="KW-0812">Transmembrane</keyword>